<name>A0A6J6GQH6_9ZZZZ</name>
<gene>
    <name evidence="2" type="ORF">UFOPK1798_00888</name>
</gene>
<proteinExistence type="predicted"/>
<feature type="region of interest" description="Disordered" evidence="1">
    <location>
        <begin position="163"/>
        <end position="214"/>
    </location>
</feature>
<dbReference type="AlphaFoldDB" id="A0A6J6GQH6"/>
<sequence>MALSNTFPSTTFTGGVGRPGIFCPATTGSTEETFSTVSSAAVARATSSCFTTISTGEPSPLGKCSPNLSKPITESVFLVKASVFASPSAFKVKEKPASTVSKSAVEIQILFGFRSTALPIFAQVPLNCSSTSSNLGIFGQKIHLPKTTNSAGKKVNTVNMDAATPIAPTGPNPRFPDKSLNNKTNKPAITVEPDAKIGSNTPRNETLIASYRDS</sequence>
<protein>
    <submittedName>
        <fullName evidence="2">Unannotated protein</fullName>
    </submittedName>
</protein>
<accession>A0A6J6GQH6</accession>
<evidence type="ECO:0000313" key="2">
    <source>
        <dbReference type="EMBL" id="CAB4599018.1"/>
    </source>
</evidence>
<reference evidence="2" key="1">
    <citation type="submission" date="2020-05" db="EMBL/GenBank/DDBJ databases">
        <authorList>
            <person name="Chiriac C."/>
            <person name="Salcher M."/>
            <person name="Ghai R."/>
            <person name="Kavagutti S V."/>
        </authorList>
    </citation>
    <scope>NUCLEOTIDE SEQUENCE</scope>
</reference>
<organism evidence="2">
    <name type="scientific">freshwater metagenome</name>
    <dbReference type="NCBI Taxonomy" id="449393"/>
    <lineage>
        <taxon>unclassified sequences</taxon>
        <taxon>metagenomes</taxon>
        <taxon>ecological metagenomes</taxon>
    </lineage>
</organism>
<dbReference type="EMBL" id="CAEZUH010000101">
    <property type="protein sequence ID" value="CAB4599018.1"/>
    <property type="molecule type" value="Genomic_DNA"/>
</dbReference>
<evidence type="ECO:0000256" key="1">
    <source>
        <dbReference type="SAM" id="MobiDB-lite"/>
    </source>
</evidence>